<reference evidence="9 10" key="1">
    <citation type="submission" date="2022-02" db="EMBL/GenBank/DDBJ databases">
        <title>Mesosutterella porci, a novel member of the family Sutterellaceae from pig feces.</title>
        <authorList>
            <person name="Wylensek D."/>
            <person name="Clavel T."/>
        </authorList>
    </citation>
    <scope>NUCLEOTIDE SEQUENCE [LARGE SCALE GENOMIC DNA]</scope>
    <source>
        <strain evidence="10">oilRF-744-wt-GAM-9</strain>
    </source>
</reference>
<comment type="caution">
    <text evidence="9">The sequence shown here is derived from an EMBL/GenBank/DDBJ whole genome shotgun (WGS) entry which is preliminary data.</text>
</comment>
<comment type="similarity">
    <text evidence="7">Belongs to the transferase hexapeptide repeat family. LpxD subfamily.</text>
</comment>
<dbReference type="PANTHER" id="PTHR43378">
    <property type="entry name" value="UDP-3-O-ACYLGLUCOSAMINE N-ACYLTRANSFERASE"/>
    <property type="match status" value="1"/>
</dbReference>
<comment type="function">
    <text evidence="7">Catalyzes the N-acylation of UDP-3-O-acylglucosamine using 3-hydroxyacyl-ACP as the acyl donor. Is involved in the biosynthesis of lipid A, a phosphorylated glycolipid that anchors the lipopolysaccharide to the outer membrane of the cell.</text>
</comment>
<gene>
    <name evidence="7 9" type="primary">lpxD</name>
    <name evidence="9" type="ORF">MAF45_05570</name>
</gene>
<comment type="pathway">
    <text evidence="7">Bacterial outer membrane biogenesis; LPS lipid A biosynthesis.</text>
</comment>
<keyword evidence="4 7" id="KW-0677">Repeat</keyword>
<accession>A0ABS9MQK8</accession>
<feature type="domain" description="UDP-3-O-[3-hydroxymyristoyl] glucosamine N-acyltransferase non-repeat region" evidence="8">
    <location>
        <begin position="36"/>
        <end position="106"/>
    </location>
</feature>
<dbReference type="Gene3D" id="2.160.10.10">
    <property type="entry name" value="Hexapeptide repeat proteins"/>
    <property type="match status" value="1"/>
</dbReference>
<proteinExistence type="inferred from homology"/>
<evidence type="ECO:0000313" key="9">
    <source>
        <dbReference type="EMBL" id="MCG5030913.1"/>
    </source>
</evidence>
<name>A0ABS9MQK8_9BURK</name>
<dbReference type="Pfam" id="PF04613">
    <property type="entry name" value="LpxD"/>
    <property type="match status" value="1"/>
</dbReference>
<evidence type="ECO:0000256" key="3">
    <source>
        <dbReference type="ARBA" id="ARBA00022679"/>
    </source>
</evidence>
<keyword evidence="1 7" id="KW-0444">Lipid biosynthesis</keyword>
<evidence type="ECO:0000259" key="8">
    <source>
        <dbReference type="Pfam" id="PF04613"/>
    </source>
</evidence>
<evidence type="ECO:0000313" key="10">
    <source>
        <dbReference type="Proteomes" id="UP001297600"/>
    </source>
</evidence>
<keyword evidence="2 7" id="KW-0441">Lipid A biosynthesis</keyword>
<dbReference type="HAMAP" id="MF_00523">
    <property type="entry name" value="LpxD"/>
    <property type="match status" value="1"/>
</dbReference>
<evidence type="ECO:0000256" key="7">
    <source>
        <dbReference type="HAMAP-Rule" id="MF_00523"/>
    </source>
</evidence>
<dbReference type="InterPro" id="IPR011004">
    <property type="entry name" value="Trimer_LpxA-like_sf"/>
</dbReference>
<dbReference type="EMBL" id="JAKNCT010000006">
    <property type="protein sequence ID" value="MCG5030913.1"/>
    <property type="molecule type" value="Genomic_DNA"/>
</dbReference>
<dbReference type="CDD" id="cd03352">
    <property type="entry name" value="LbH_LpxD"/>
    <property type="match status" value="1"/>
</dbReference>
<dbReference type="InterPro" id="IPR020573">
    <property type="entry name" value="UDP_GlcNAc_AcTrfase_non-rep"/>
</dbReference>
<sequence>MKEAGQSFSVSRLIEEVSRLSGGRLASEAKAGAGSCEVEGFAPLEEAQPRHIAFVAGPKTMKPAAASKAGVLVLREEEARAGGEAFAARPLVLTANPYAWFAWASQAMEGEILPPPEAGIRPGAFVAPSAQVDPSARIDAGAVVEAGARIGPRAWIGAGAYVGENAEIGESARLYPRSLVGSRCRIGARTILNMGCAIGGDGFGFAPFGGEWVKIPQVGAVTVGCDVEIGANTTIDRGALDDTVIGDGTKIDNQVQIGHNCRIGRHCVICGCVGIAGSTTVGDHCVLGGAAMINGHISIPAGSMVGPATPVMSWGEKPEVMTGIFPSQPHKDWERTAVMIRRLPQMRQSLKTLARDVAQLKSGQDR</sequence>
<keyword evidence="3 7" id="KW-0808">Transferase</keyword>
<dbReference type="Proteomes" id="UP001297600">
    <property type="component" value="Unassembled WGS sequence"/>
</dbReference>
<dbReference type="EC" id="2.3.1.191" evidence="7"/>
<keyword evidence="6 7" id="KW-0012">Acyltransferase</keyword>
<protein>
    <recommendedName>
        <fullName evidence="7">UDP-3-O-acylglucosamine N-acyltransferase</fullName>
        <ecNumber evidence="7">2.3.1.191</ecNumber>
    </recommendedName>
</protein>
<comment type="subunit">
    <text evidence="7">Homotrimer.</text>
</comment>
<dbReference type="InterPro" id="IPR001451">
    <property type="entry name" value="Hexapep"/>
</dbReference>
<evidence type="ECO:0000256" key="2">
    <source>
        <dbReference type="ARBA" id="ARBA00022556"/>
    </source>
</evidence>
<evidence type="ECO:0000256" key="1">
    <source>
        <dbReference type="ARBA" id="ARBA00022516"/>
    </source>
</evidence>
<keyword evidence="10" id="KW-1185">Reference proteome</keyword>
<feature type="active site" description="Proton acceptor" evidence="7">
    <location>
        <position position="259"/>
    </location>
</feature>
<dbReference type="Pfam" id="PF00132">
    <property type="entry name" value="Hexapep"/>
    <property type="match status" value="1"/>
</dbReference>
<evidence type="ECO:0000256" key="5">
    <source>
        <dbReference type="ARBA" id="ARBA00023098"/>
    </source>
</evidence>
<dbReference type="PANTHER" id="PTHR43378:SF2">
    <property type="entry name" value="UDP-3-O-ACYLGLUCOSAMINE N-ACYLTRANSFERASE 1, MITOCHONDRIAL-RELATED"/>
    <property type="match status" value="1"/>
</dbReference>
<organism evidence="9 10">
    <name type="scientific">Mesosutterella porci</name>
    <dbReference type="NCBI Taxonomy" id="2915351"/>
    <lineage>
        <taxon>Bacteria</taxon>
        <taxon>Pseudomonadati</taxon>
        <taxon>Pseudomonadota</taxon>
        <taxon>Betaproteobacteria</taxon>
        <taxon>Burkholderiales</taxon>
        <taxon>Sutterellaceae</taxon>
        <taxon>Mesosutterella</taxon>
    </lineage>
</organism>
<keyword evidence="5 7" id="KW-0443">Lipid metabolism</keyword>
<dbReference type="RefSeq" id="WP_237978569.1">
    <property type="nucleotide sequence ID" value="NZ_JAKNCT010000006.1"/>
</dbReference>
<evidence type="ECO:0000256" key="6">
    <source>
        <dbReference type="ARBA" id="ARBA00023315"/>
    </source>
</evidence>
<dbReference type="NCBIfam" id="NF002060">
    <property type="entry name" value="PRK00892.1"/>
    <property type="match status" value="1"/>
</dbReference>
<dbReference type="Gene3D" id="3.40.1390.10">
    <property type="entry name" value="MurE/MurF, N-terminal domain"/>
    <property type="match status" value="1"/>
</dbReference>
<dbReference type="NCBIfam" id="TIGR01853">
    <property type="entry name" value="lipid_A_lpxD"/>
    <property type="match status" value="1"/>
</dbReference>
<dbReference type="GO" id="GO:0103118">
    <property type="term" value="F:UDP-3-O-[(3R)-3-hydroxyacyl]-glucosamine N-acyltransferase activity"/>
    <property type="evidence" value="ECO:0007669"/>
    <property type="project" value="UniProtKB-EC"/>
</dbReference>
<dbReference type="InterPro" id="IPR007691">
    <property type="entry name" value="LpxD"/>
</dbReference>
<comment type="catalytic activity">
    <reaction evidence="7">
        <text>a UDP-3-O-[(3R)-3-hydroxyacyl]-alpha-D-glucosamine + a (3R)-hydroxyacyl-[ACP] = a UDP-2-N,3-O-bis[(3R)-3-hydroxyacyl]-alpha-D-glucosamine + holo-[ACP] + H(+)</text>
        <dbReference type="Rhea" id="RHEA:53836"/>
        <dbReference type="Rhea" id="RHEA-COMP:9685"/>
        <dbReference type="Rhea" id="RHEA-COMP:9945"/>
        <dbReference type="ChEBI" id="CHEBI:15378"/>
        <dbReference type="ChEBI" id="CHEBI:64479"/>
        <dbReference type="ChEBI" id="CHEBI:78827"/>
        <dbReference type="ChEBI" id="CHEBI:137740"/>
        <dbReference type="ChEBI" id="CHEBI:137748"/>
        <dbReference type="EC" id="2.3.1.191"/>
    </reaction>
</comment>
<dbReference type="SUPFAM" id="SSF51161">
    <property type="entry name" value="Trimeric LpxA-like enzymes"/>
    <property type="match status" value="1"/>
</dbReference>
<evidence type="ECO:0000256" key="4">
    <source>
        <dbReference type="ARBA" id="ARBA00022737"/>
    </source>
</evidence>